<comment type="caution">
    <text evidence="1">The sequence shown here is derived from an EMBL/GenBank/DDBJ whole genome shotgun (WGS) entry which is preliminary data.</text>
</comment>
<dbReference type="AlphaFoldDB" id="A0AAV5PEQ1"/>
<dbReference type="EMBL" id="BSWK01000012">
    <property type="protein sequence ID" value="GMB86659.1"/>
    <property type="molecule type" value="Genomic_DNA"/>
</dbReference>
<sequence length="120" mass="13960">MRSHTIGEAYADKMLLLLLMLVSQYETHIFLDHDLAKETYPDLLDRDLTELPVADLLEISKKLIVTDHYLGVNVLFRDKKHYSLLRIESGIDADLYKLSKKAEKLVNKLLKRNGLFLVKY</sequence>
<gene>
    <name evidence="1" type="ORF">ME0900_10320</name>
</gene>
<name>A0AAV5PEQ1_LACDE</name>
<dbReference type="Proteomes" id="UP001165243">
    <property type="component" value="Unassembled WGS sequence"/>
</dbReference>
<proteinExistence type="predicted"/>
<organism evidence="1 2">
    <name type="scientific">Lactobacillus delbrueckii subsp. bulgaricus</name>
    <dbReference type="NCBI Taxonomy" id="1585"/>
    <lineage>
        <taxon>Bacteria</taxon>
        <taxon>Bacillati</taxon>
        <taxon>Bacillota</taxon>
        <taxon>Bacilli</taxon>
        <taxon>Lactobacillales</taxon>
        <taxon>Lactobacillaceae</taxon>
        <taxon>Lactobacillus</taxon>
    </lineage>
</organism>
<reference evidence="1" key="1">
    <citation type="submission" date="2023-04" db="EMBL/GenBank/DDBJ databases">
        <title>Draft genome sequences of Lactobacillus delbrueckii subsp. bulgaricus ME-900 and ME-901 with improved acid tolerance.</title>
        <authorList>
            <person name="Ishida T."/>
            <person name="Yamamoto E."/>
            <person name="Koizumi A."/>
            <person name="Fujiwara S."/>
            <person name="Makino S."/>
            <person name="Kano H."/>
            <person name="Kimura K."/>
        </authorList>
    </citation>
    <scope>NUCLEOTIDE SEQUENCE</scope>
    <source>
        <strain evidence="1">ME-900</strain>
    </source>
</reference>
<protein>
    <submittedName>
        <fullName evidence="1">Uncharacterized protein</fullName>
    </submittedName>
</protein>
<evidence type="ECO:0000313" key="2">
    <source>
        <dbReference type="Proteomes" id="UP001165243"/>
    </source>
</evidence>
<evidence type="ECO:0000313" key="1">
    <source>
        <dbReference type="EMBL" id="GMB86659.1"/>
    </source>
</evidence>
<accession>A0AAV5PEQ1</accession>